<feature type="binding site" evidence="11">
    <location>
        <position position="172"/>
    </location>
    <ligand>
        <name>ATP</name>
        <dbReference type="ChEBI" id="CHEBI:30616"/>
    </ligand>
</feature>
<comment type="catalytic activity">
    <reaction evidence="1 11">
        <text>5-(2-hydroxyethyl)-4-methylthiazole + ATP = 4-methyl-5-(2-phosphooxyethyl)-thiazole + ADP + H(+)</text>
        <dbReference type="Rhea" id="RHEA:24212"/>
        <dbReference type="ChEBI" id="CHEBI:15378"/>
        <dbReference type="ChEBI" id="CHEBI:17957"/>
        <dbReference type="ChEBI" id="CHEBI:30616"/>
        <dbReference type="ChEBI" id="CHEBI:58296"/>
        <dbReference type="ChEBI" id="CHEBI:456216"/>
        <dbReference type="EC" id="2.7.1.50"/>
    </reaction>
</comment>
<keyword evidence="5 11" id="KW-0479">Metal-binding</keyword>
<protein>
    <recommendedName>
        <fullName evidence="11">Hydroxyethylthiazole kinase</fullName>
        <ecNumber evidence="11">2.7.1.50</ecNumber>
    </recommendedName>
    <alternativeName>
        <fullName evidence="11">4-methyl-5-beta-hydroxyethylthiazole kinase</fullName>
        <shortName evidence="11">TH kinase</shortName>
        <shortName evidence="11">Thz kinase</shortName>
    </alternativeName>
</protein>
<keyword evidence="10 11" id="KW-0784">Thiamine biosynthesis</keyword>
<evidence type="ECO:0000256" key="5">
    <source>
        <dbReference type="ARBA" id="ARBA00022723"/>
    </source>
</evidence>
<evidence type="ECO:0000256" key="7">
    <source>
        <dbReference type="ARBA" id="ARBA00022777"/>
    </source>
</evidence>
<dbReference type="AlphaFoldDB" id="A0A6L5XIZ2"/>
<comment type="similarity">
    <text evidence="11">Belongs to the Thz kinase family.</text>
</comment>
<keyword evidence="9 11" id="KW-0460">Magnesium</keyword>
<sequence length="300" mass="31058">MENFTEILGATRQATPLVHFITNYVTVNDCANITLAAGGSPIMADDAREAGQIAGLCSALVLNIGTLSERTVRAMLLAGQTANLLGRPVILDPVGAGASDFRNDTALRLLREVRCAVIKGNNAEISFLAGGLAAARGVDAGPENLVTEENLAESARRAQQLAALTGAVIVISGPIDIVADSREAWAVRNGHPLMARITGTGCMSAAVTGAFLGANPYAPLQACVCAMAGMGVCGELAHEKLLAVGGGNGTYRMLLLDAMSRLDEATLNARARVDGFRLSPHSSPCCNAAFFHTAALQSKN</sequence>
<dbReference type="Pfam" id="PF02110">
    <property type="entry name" value="HK"/>
    <property type="match status" value="1"/>
</dbReference>
<keyword evidence="7 11" id="KW-0418">Kinase</keyword>
<organism evidence="12 13">
    <name type="scientific">Desulfovibrio porci</name>
    <dbReference type="NCBI Taxonomy" id="2605782"/>
    <lineage>
        <taxon>Bacteria</taxon>
        <taxon>Pseudomonadati</taxon>
        <taxon>Thermodesulfobacteriota</taxon>
        <taxon>Desulfovibrionia</taxon>
        <taxon>Desulfovibrionales</taxon>
        <taxon>Desulfovibrionaceae</taxon>
        <taxon>Desulfovibrio</taxon>
    </lineage>
</organism>
<evidence type="ECO:0000256" key="3">
    <source>
        <dbReference type="ARBA" id="ARBA00004868"/>
    </source>
</evidence>
<dbReference type="PIRSF" id="PIRSF000513">
    <property type="entry name" value="Thz_kinase"/>
    <property type="match status" value="1"/>
</dbReference>
<dbReference type="SUPFAM" id="SSF53613">
    <property type="entry name" value="Ribokinase-like"/>
    <property type="match status" value="1"/>
</dbReference>
<evidence type="ECO:0000256" key="9">
    <source>
        <dbReference type="ARBA" id="ARBA00022842"/>
    </source>
</evidence>
<evidence type="ECO:0000313" key="12">
    <source>
        <dbReference type="EMBL" id="MSS27104.1"/>
    </source>
</evidence>
<feature type="binding site" evidence="11">
    <location>
        <position position="199"/>
    </location>
    <ligand>
        <name>substrate</name>
    </ligand>
</feature>
<keyword evidence="13" id="KW-1185">Reference proteome</keyword>
<dbReference type="PRINTS" id="PR01099">
    <property type="entry name" value="HYETHTZKNASE"/>
</dbReference>
<evidence type="ECO:0000256" key="10">
    <source>
        <dbReference type="ARBA" id="ARBA00022977"/>
    </source>
</evidence>
<dbReference type="UniPathway" id="UPA00060">
    <property type="reaction ID" value="UER00139"/>
</dbReference>
<keyword evidence="4 11" id="KW-0808">Transferase</keyword>
<dbReference type="GO" id="GO:0009229">
    <property type="term" value="P:thiamine diphosphate biosynthetic process"/>
    <property type="evidence" value="ECO:0007669"/>
    <property type="project" value="UniProtKB-UniRule"/>
</dbReference>
<name>A0A6L5XIZ2_9BACT</name>
<dbReference type="GO" id="GO:0009228">
    <property type="term" value="P:thiamine biosynthetic process"/>
    <property type="evidence" value="ECO:0007669"/>
    <property type="project" value="UniProtKB-KW"/>
</dbReference>
<dbReference type="RefSeq" id="WP_154509150.1">
    <property type="nucleotide sequence ID" value="NZ_JAXELC010000022.1"/>
</dbReference>
<comment type="function">
    <text evidence="11">Catalyzes the phosphorylation of the hydroxyl group of 4-methyl-5-beta-hydroxyethylthiazole (THZ).</text>
</comment>
<reference evidence="12 13" key="1">
    <citation type="submission" date="2019-09" db="EMBL/GenBank/DDBJ databases">
        <title>In-depth cultivation of the pig gut microbiome towards novel bacterial diversity and tailored functional studies.</title>
        <authorList>
            <person name="Wylensek D."/>
            <person name="Hitch T.C.A."/>
            <person name="Clavel T."/>
        </authorList>
    </citation>
    <scope>NUCLEOTIDE SEQUENCE [LARGE SCALE GENOMIC DNA]</scope>
    <source>
        <strain evidence="12 13">PG-178-WT-4</strain>
    </source>
</reference>
<dbReference type="HAMAP" id="MF_00228">
    <property type="entry name" value="Thz_kinase"/>
    <property type="match status" value="1"/>
</dbReference>
<comment type="pathway">
    <text evidence="3 11">Cofactor biosynthesis; thiamine diphosphate biosynthesis; 4-methyl-5-(2-phosphoethyl)-thiazole from 5-(2-hydroxyethyl)-4-methylthiazole: step 1/1.</text>
</comment>
<feature type="binding site" evidence="11">
    <location>
        <position position="119"/>
    </location>
    <ligand>
        <name>ATP</name>
        <dbReference type="ChEBI" id="CHEBI:30616"/>
    </ligand>
</feature>
<dbReference type="EC" id="2.7.1.50" evidence="11"/>
<dbReference type="InterPro" id="IPR029056">
    <property type="entry name" value="Ribokinase-like"/>
</dbReference>
<gene>
    <name evidence="11 12" type="primary">thiM</name>
    <name evidence="12" type="ORF">FYJ44_03385</name>
</gene>
<dbReference type="GO" id="GO:0004417">
    <property type="term" value="F:hydroxyethylthiazole kinase activity"/>
    <property type="evidence" value="ECO:0007669"/>
    <property type="project" value="UniProtKB-UniRule"/>
</dbReference>
<comment type="cofactor">
    <cofactor evidence="2 11">
        <name>Mg(2+)</name>
        <dbReference type="ChEBI" id="CHEBI:18420"/>
    </cofactor>
</comment>
<evidence type="ECO:0000256" key="4">
    <source>
        <dbReference type="ARBA" id="ARBA00022679"/>
    </source>
</evidence>
<dbReference type="CDD" id="cd01170">
    <property type="entry name" value="THZ_kinase"/>
    <property type="match status" value="1"/>
</dbReference>
<evidence type="ECO:0000256" key="8">
    <source>
        <dbReference type="ARBA" id="ARBA00022840"/>
    </source>
</evidence>
<dbReference type="NCBIfam" id="NF006830">
    <property type="entry name" value="PRK09355.1"/>
    <property type="match status" value="1"/>
</dbReference>
<evidence type="ECO:0000313" key="13">
    <source>
        <dbReference type="Proteomes" id="UP000477488"/>
    </source>
</evidence>
<comment type="caution">
    <text evidence="12">The sequence shown here is derived from an EMBL/GenBank/DDBJ whole genome shotgun (WGS) entry which is preliminary data.</text>
</comment>
<dbReference type="GO" id="GO:0000287">
    <property type="term" value="F:magnesium ion binding"/>
    <property type="evidence" value="ECO:0007669"/>
    <property type="project" value="UniProtKB-UniRule"/>
</dbReference>
<dbReference type="EMBL" id="VUMH01000002">
    <property type="protein sequence ID" value="MSS27104.1"/>
    <property type="molecule type" value="Genomic_DNA"/>
</dbReference>
<evidence type="ECO:0000256" key="6">
    <source>
        <dbReference type="ARBA" id="ARBA00022741"/>
    </source>
</evidence>
<keyword evidence="6 11" id="KW-0547">Nucleotide-binding</keyword>
<feature type="binding site" evidence="11">
    <location>
        <position position="43"/>
    </location>
    <ligand>
        <name>substrate</name>
    </ligand>
</feature>
<accession>A0A6L5XIZ2</accession>
<evidence type="ECO:0000256" key="1">
    <source>
        <dbReference type="ARBA" id="ARBA00001771"/>
    </source>
</evidence>
<evidence type="ECO:0000256" key="11">
    <source>
        <dbReference type="HAMAP-Rule" id="MF_00228"/>
    </source>
</evidence>
<dbReference type="GO" id="GO:0005524">
    <property type="term" value="F:ATP binding"/>
    <property type="evidence" value="ECO:0007669"/>
    <property type="project" value="UniProtKB-UniRule"/>
</dbReference>
<dbReference type="InterPro" id="IPR000417">
    <property type="entry name" value="Hyethyz_kinase"/>
</dbReference>
<proteinExistence type="inferred from homology"/>
<evidence type="ECO:0000256" key="2">
    <source>
        <dbReference type="ARBA" id="ARBA00001946"/>
    </source>
</evidence>
<dbReference type="Gene3D" id="3.40.1190.20">
    <property type="match status" value="1"/>
</dbReference>
<keyword evidence="8 11" id="KW-0067">ATP-binding</keyword>
<dbReference type="Proteomes" id="UP000477488">
    <property type="component" value="Unassembled WGS sequence"/>
</dbReference>